<keyword evidence="2" id="KW-0238">DNA-binding</keyword>
<keyword evidence="4" id="KW-0804">Transcription</keyword>
<dbReference type="GO" id="GO:0003677">
    <property type="term" value="F:DNA binding"/>
    <property type="evidence" value="ECO:0007669"/>
    <property type="project" value="UniProtKB-KW"/>
</dbReference>
<feature type="region of interest" description="Disordered" evidence="6">
    <location>
        <begin position="69"/>
        <end position="89"/>
    </location>
</feature>
<sequence>MQDVRDAPAPRRQAAGETQPRAGTRLAADQVLVPEPEDSDEGKLLTFLVPFFSFPFLSPAALRLLAPTQGPTLGRRSRRRRRLGRQGDLLPRRTCLQAHNEKSDNCTLRADNDRIRSENVKMKERLRKTLCNTCCQNNPAGANPYFDEQKLRMENARLKEEVDRVANITSKYFGRPSTHHLPLPQQDPILQSEDTLENFITPSVVDQDLPGNNPTLGIPYPFQQILDHDKPFLMNLASNAMEEVIQLLQSNEPFWIKSTSDGREVLQLQAYQMSFPKSHQSDSATRTEASRDSSIVMMSGRMLVDAFMNSNKWMELFPTIVSNATTIDVVTFNVTGNTIGSVILMYQELQILSPLVPTRELFVLRCSKQIEPNSWVIVDVSVDYLLGNNADAFAKKLPSGCLISEMQNGCSKVTWVEHMEIQEKNPIHTFQNIVTTGVAFEARRWVSSLRRMAERNTLFISAAIADDLGGVIPTPEAKQSTMKLAQRMVERFCDAFSGSITNKWIVLSGPNDAHQVYFHKTNSFGLSGQTISATASVWLPFNPERLFGFLKDEQNRNLWEVSDEEVKFQRLAHFVNGSNTGNSISLLNEIKSTTNLLMLQESCIDATGSLIVFSPLELSTMDKIMRGEDMSLVQVMVSGFMIIPDNGFAAAVGGAASSSSAPAAQPMGSLLTLGLQIEAADLRKESVSAINTKIGLTMEKIKAVMASFT</sequence>
<dbReference type="EMBL" id="JACMSC010000004">
    <property type="protein sequence ID" value="KAG6524195.1"/>
    <property type="molecule type" value="Genomic_DNA"/>
</dbReference>
<dbReference type="PANTHER" id="PTHR45654:SF1">
    <property type="entry name" value="HOMEOBOX-LEUCINE ZIPPER PROTEIN HDG11"/>
    <property type="match status" value="1"/>
</dbReference>
<dbReference type="Gene3D" id="3.30.530.20">
    <property type="match status" value="1"/>
</dbReference>
<organism evidence="8 9">
    <name type="scientific">Zingiber officinale</name>
    <name type="common">Ginger</name>
    <name type="synonym">Amomum zingiber</name>
    <dbReference type="NCBI Taxonomy" id="94328"/>
    <lineage>
        <taxon>Eukaryota</taxon>
        <taxon>Viridiplantae</taxon>
        <taxon>Streptophyta</taxon>
        <taxon>Embryophyta</taxon>
        <taxon>Tracheophyta</taxon>
        <taxon>Spermatophyta</taxon>
        <taxon>Magnoliopsida</taxon>
        <taxon>Liliopsida</taxon>
        <taxon>Zingiberales</taxon>
        <taxon>Zingiberaceae</taxon>
        <taxon>Zingiber</taxon>
    </lineage>
</organism>
<evidence type="ECO:0000256" key="2">
    <source>
        <dbReference type="ARBA" id="ARBA00023125"/>
    </source>
</evidence>
<dbReference type="SUPFAM" id="SSF55961">
    <property type="entry name" value="Bet v1-like"/>
    <property type="match status" value="2"/>
</dbReference>
<accession>A0A8J5HDL3</accession>
<dbReference type="SMART" id="SM00234">
    <property type="entry name" value="START"/>
    <property type="match status" value="1"/>
</dbReference>
<evidence type="ECO:0000256" key="4">
    <source>
        <dbReference type="ARBA" id="ARBA00023163"/>
    </source>
</evidence>
<dbReference type="CDD" id="cd08875">
    <property type="entry name" value="START_ArGLABRA2_like"/>
    <property type="match status" value="1"/>
</dbReference>
<proteinExistence type="predicted"/>
<dbReference type="Pfam" id="PF25797">
    <property type="entry name" value="PDF2_C"/>
    <property type="match status" value="1"/>
</dbReference>
<feature type="compositionally biased region" description="Basic residues" evidence="6">
    <location>
        <begin position="75"/>
        <end position="84"/>
    </location>
</feature>
<name>A0A8J5HDL3_ZINOF</name>
<dbReference type="InterPro" id="IPR057993">
    <property type="entry name" value="HD-Zip_IV_C"/>
</dbReference>
<evidence type="ECO:0000313" key="8">
    <source>
        <dbReference type="EMBL" id="KAG6524195.1"/>
    </source>
</evidence>
<feature type="domain" description="START" evidence="7">
    <location>
        <begin position="226"/>
        <end position="458"/>
    </location>
</feature>
<evidence type="ECO:0000256" key="1">
    <source>
        <dbReference type="ARBA" id="ARBA00023015"/>
    </source>
</evidence>
<evidence type="ECO:0000256" key="5">
    <source>
        <dbReference type="ARBA" id="ARBA00023242"/>
    </source>
</evidence>
<dbReference type="AlphaFoldDB" id="A0A8J5HDL3"/>
<dbReference type="InterPro" id="IPR042160">
    <property type="entry name" value="HD-Zip_IV"/>
</dbReference>
<feature type="region of interest" description="Disordered" evidence="6">
    <location>
        <begin position="1"/>
        <end position="27"/>
    </location>
</feature>
<evidence type="ECO:0000256" key="3">
    <source>
        <dbReference type="ARBA" id="ARBA00023155"/>
    </source>
</evidence>
<keyword evidence="9" id="KW-1185">Reference proteome</keyword>
<dbReference type="GO" id="GO:0008289">
    <property type="term" value="F:lipid binding"/>
    <property type="evidence" value="ECO:0007669"/>
    <property type="project" value="InterPro"/>
</dbReference>
<comment type="caution">
    <text evidence="8">The sequence shown here is derived from an EMBL/GenBank/DDBJ whole genome shotgun (WGS) entry which is preliminary data.</text>
</comment>
<dbReference type="InterPro" id="IPR023393">
    <property type="entry name" value="START-like_dom_sf"/>
</dbReference>
<reference evidence="8 9" key="1">
    <citation type="submission" date="2020-08" db="EMBL/GenBank/DDBJ databases">
        <title>Plant Genome Project.</title>
        <authorList>
            <person name="Zhang R.-G."/>
        </authorList>
    </citation>
    <scope>NUCLEOTIDE SEQUENCE [LARGE SCALE GENOMIC DNA]</scope>
    <source>
        <tissue evidence="8">Rhizome</tissue>
    </source>
</reference>
<protein>
    <recommendedName>
        <fullName evidence="7">START domain-containing protein</fullName>
    </recommendedName>
</protein>
<dbReference type="PROSITE" id="PS50848">
    <property type="entry name" value="START"/>
    <property type="match status" value="1"/>
</dbReference>
<dbReference type="Proteomes" id="UP000734854">
    <property type="component" value="Unassembled WGS sequence"/>
</dbReference>
<evidence type="ECO:0000313" key="9">
    <source>
        <dbReference type="Proteomes" id="UP000734854"/>
    </source>
</evidence>
<keyword evidence="3" id="KW-0371">Homeobox</keyword>
<dbReference type="PANTHER" id="PTHR45654">
    <property type="entry name" value="HOMEOBOX-LEUCINE ZIPPER PROTEIN MERISTEM L1"/>
    <property type="match status" value="1"/>
</dbReference>
<dbReference type="Pfam" id="PF01852">
    <property type="entry name" value="START"/>
    <property type="match status" value="1"/>
</dbReference>
<keyword evidence="5" id="KW-0539">Nucleus</keyword>
<keyword evidence="1" id="KW-0805">Transcription regulation</keyword>
<dbReference type="InterPro" id="IPR002913">
    <property type="entry name" value="START_lipid-bd_dom"/>
</dbReference>
<gene>
    <name evidence="8" type="ORF">ZIOFF_014087</name>
</gene>
<evidence type="ECO:0000259" key="7">
    <source>
        <dbReference type="PROSITE" id="PS50848"/>
    </source>
</evidence>
<evidence type="ECO:0000256" key="6">
    <source>
        <dbReference type="SAM" id="MobiDB-lite"/>
    </source>
</evidence>